<name>A0A3M7RHF3_BRAPC</name>
<comment type="caution">
    <text evidence="1">The sequence shown here is derived from an EMBL/GenBank/DDBJ whole genome shotgun (WGS) entry which is preliminary data.</text>
</comment>
<sequence>MFKKSETESLFLKVASSLMIRFVDSNALFVLGVLKEYDSYHASFESDSQTSLKYFENTFTDSLY</sequence>
<evidence type="ECO:0000313" key="1">
    <source>
        <dbReference type="EMBL" id="RNA23006.1"/>
    </source>
</evidence>
<accession>A0A3M7RHF3</accession>
<gene>
    <name evidence="1" type="ORF">BpHYR1_015003</name>
</gene>
<proteinExistence type="predicted"/>
<dbReference type="AlphaFoldDB" id="A0A3M7RHF3"/>
<protein>
    <submittedName>
        <fullName evidence="1">Uncharacterized protein</fullName>
    </submittedName>
</protein>
<organism evidence="1 2">
    <name type="scientific">Brachionus plicatilis</name>
    <name type="common">Marine rotifer</name>
    <name type="synonym">Brachionus muelleri</name>
    <dbReference type="NCBI Taxonomy" id="10195"/>
    <lineage>
        <taxon>Eukaryota</taxon>
        <taxon>Metazoa</taxon>
        <taxon>Spiralia</taxon>
        <taxon>Gnathifera</taxon>
        <taxon>Rotifera</taxon>
        <taxon>Eurotatoria</taxon>
        <taxon>Monogononta</taxon>
        <taxon>Pseudotrocha</taxon>
        <taxon>Ploima</taxon>
        <taxon>Brachionidae</taxon>
        <taxon>Brachionus</taxon>
    </lineage>
</organism>
<dbReference type="Proteomes" id="UP000276133">
    <property type="component" value="Unassembled WGS sequence"/>
</dbReference>
<evidence type="ECO:0000313" key="2">
    <source>
        <dbReference type="Proteomes" id="UP000276133"/>
    </source>
</evidence>
<reference evidence="1 2" key="1">
    <citation type="journal article" date="2018" name="Sci. Rep.">
        <title>Genomic signatures of local adaptation to the degree of environmental predictability in rotifers.</title>
        <authorList>
            <person name="Franch-Gras L."/>
            <person name="Hahn C."/>
            <person name="Garcia-Roger E.M."/>
            <person name="Carmona M.J."/>
            <person name="Serra M."/>
            <person name="Gomez A."/>
        </authorList>
    </citation>
    <scope>NUCLEOTIDE SEQUENCE [LARGE SCALE GENOMIC DNA]</scope>
    <source>
        <strain evidence="1">HYR1</strain>
    </source>
</reference>
<keyword evidence="2" id="KW-1185">Reference proteome</keyword>
<dbReference type="EMBL" id="REGN01003363">
    <property type="protein sequence ID" value="RNA23006.1"/>
    <property type="molecule type" value="Genomic_DNA"/>
</dbReference>